<dbReference type="RefSeq" id="WP_085134877.1">
    <property type="nucleotide sequence ID" value="NZ_AP022609.1"/>
</dbReference>
<evidence type="ECO:0000313" key="2">
    <source>
        <dbReference type="Proteomes" id="UP000467260"/>
    </source>
</evidence>
<keyword evidence="2" id="KW-1185">Reference proteome</keyword>
<dbReference type="PANTHER" id="PTHR31272:SF4">
    <property type="entry name" value="CYTOCHROME C-TYPE BIOGENESIS PROTEIN HI_1454-RELATED"/>
    <property type="match status" value="1"/>
</dbReference>
<dbReference type="EMBL" id="AP022609">
    <property type="protein sequence ID" value="BBZ21743.1"/>
    <property type="molecule type" value="Genomic_DNA"/>
</dbReference>
<sequence length="287" mass="29308">MSPDLPALAFAAGLVAALNPCGFALLPAYLALVVRGQGGGTGVAVGRALVATGAMTLGFLAVFGAFGLLTVAVAQRVQQYLPYATVVIGAVLVVMGVWLLAGHRLAVMSLGGRWAPTARIGSMFGYGMGYACASLGCTIGPFLAVTGAALPAGTSGALVYLAYAAGFGLLVGVLAVAVALASSALIARMRRSTRYAGRVSGALLVAVGLYVGYYGYYEIRLFELSAGADDRVLAVAGRLQGALAGWVHQQGAWPWLSVLALIAVGALVRRPPTRSSTPTRSPPTRHE</sequence>
<dbReference type="PANTHER" id="PTHR31272">
    <property type="entry name" value="CYTOCHROME C-TYPE BIOGENESIS PROTEIN HI_1454-RELATED"/>
    <property type="match status" value="1"/>
</dbReference>
<gene>
    <name evidence="1" type="ORF">MHIB_01610</name>
</gene>
<dbReference type="KEGG" id="mhib:MHIB_01610"/>
<dbReference type="Proteomes" id="UP000467260">
    <property type="component" value="Chromosome"/>
</dbReference>
<evidence type="ECO:0000313" key="1">
    <source>
        <dbReference type="EMBL" id="BBZ21743.1"/>
    </source>
</evidence>
<organism evidence="1 2">
    <name type="scientific">Mycolicibacter hiberniae</name>
    <dbReference type="NCBI Taxonomy" id="29314"/>
    <lineage>
        <taxon>Bacteria</taxon>
        <taxon>Bacillati</taxon>
        <taxon>Actinomycetota</taxon>
        <taxon>Actinomycetes</taxon>
        <taxon>Mycobacteriales</taxon>
        <taxon>Mycobacteriaceae</taxon>
        <taxon>Mycolicibacter</taxon>
    </lineage>
</organism>
<dbReference type="InterPro" id="IPR051790">
    <property type="entry name" value="Cytochrome_c-biogenesis_DsbD"/>
</dbReference>
<name>A0A7I7WYY2_9MYCO</name>
<dbReference type="AlphaFoldDB" id="A0A7I7WYY2"/>
<proteinExistence type="predicted"/>
<dbReference type="OrthoDB" id="5244297at2"/>
<reference evidence="1 2" key="1">
    <citation type="journal article" date="2019" name="Emerg. Microbes Infect.">
        <title>Comprehensive subspecies identification of 175 nontuberculous mycobacteria species based on 7547 genomic profiles.</title>
        <authorList>
            <person name="Matsumoto Y."/>
            <person name="Kinjo T."/>
            <person name="Motooka D."/>
            <person name="Nabeya D."/>
            <person name="Jung N."/>
            <person name="Uechi K."/>
            <person name="Horii T."/>
            <person name="Iida T."/>
            <person name="Fujita J."/>
            <person name="Nakamura S."/>
        </authorList>
    </citation>
    <scope>NUCLEOTIDE SEQUENCE [LARGE SCALE GENOMIC DNA]</scope>
    <source>
        <strain evidence="1 2">JCM 13571</strain>
    </source>
</reference>
<accession>A0A7I7WYY2</accession>
<protein>
    <submittedName>
        <fullName evidence="1">Cytochrome C biogenesis protein CcdA</fullName>
    </submittedName>
</protein>